<dbReference type="Pfam" id="PF00005">
    <property type="entry name" value="ABC_tran"/>
    <property type="match status" value="1"/>
</dbReference>
<dbReference type="SMART" id="SM00382">
    <property type="entry name" value="AAA"/>
    <property type="match status" value="1"/>
</dbReference>
<dbReference type="RefSeq" id="WP_102243919.1">
    <property type="nucleotide sequence ID" value="NZ_CP025704.1"/>
</dbReference>
<evidence type="ECO:0000313" key="5">
    <source>
        <dbReference type="EMBL" id="AUN98628.1"/>
    </source>
</evidence>
<dbReference type="AlphaFoldDB" id="A0A2K9NT00"/>
<comment type="similarity">
    <text evidence="1">Belongs to the ABC transporter superfamily.</text>
</comment>
<dbReference type="PROSITE" id="PS50893">
    <property type="entry name" value="ABC_TRANSPORTER_2"/>
    <property type="match status" value="1"/>
</dbReference>
<dbReference type="InterPro" id="IPR017871">
    <property type="entry name" value="ABC_transporter-like_CS"/>
</dbReference>
<dbReference type="GO" id="GO:0016887">
    <property type="term" value="F:ATP hydrolysis activity"/>
    <property type="evidence" value="ECO:0007669"/>
    <property type="project" value="InterPro"/>
</dbReference>
<dbReference type="InterPro" id="IPR003439">
    <property type="entry name" value="ABC_transporter-like_ATP-bd"/>
</dbReference>
<dbReference type="PANTHER" id="PTHR42734">
    <property type="entry name" value="METAL TRANSPORT SYSTEM ATP-BINDING PROTEIN TM_0124-RELATED"/>
    <property type="match status" value="1"/>
</dbReference>
<dbReference type="GO" id="GO:0005524">
    <property type="term" value="F:ATP binding"/>
    <property type="evidence" value="ECO:0007669"/>
    <property type="project" value="UniProtKB-KW"/>
</dbReference>
<proteinExistence type="inferred from homology"/>
<protein>
    <submittedName>
        <fullName evidence="5">Metal ABC transporter ATP-binding protein</fullName>
    </submittedName>
</protein>
<sequence>MSEAILRAEKLTFSYEGLEPILKDISFSLNRGESLGVLGPNGGGKSTLMKIIAGLLKAKSGEIYFNGEPLSSMKNYPYHLLSYVPQSSELNPIMPVKVSELLDFSISLHKIKNPHLSDELLNLVGIAHKKDSLVSKLSGGEKQRVLIARAIIQKPQILLLDEPTKGLDSNGQDQLLSLIETIKKRDQTSVMIVDHNINQIIKSCQNILCLNRDVHWHDHRDFLTKNILEDVYHCEFEHLLIHEKDLEKNDGADHSHDHHFCNHDHAHEKTKSGHQFIRRKP</sequence>
<dbReference type="SUPFAM" id="SSF52540">
    <property type="entry name" value="P-loop containing nucleoside triphosphate hydrolases"/>
    <property type="match status" value="1"/>
</dbReference>
<keyword evidence="2" id="KW-0813">Transport</keyword>
<dbReference type="InterPro" id="IPR050153">
    <property type="entry name" value="Metal_Ion_Import_ABC"/>
</dbReference>
<accession>A0A2K9NT00</accession>
<evidence type="ECO:0000256" key="2">
    <source>
        <dbReference type="ARBA" id="ARBA00022448"/>
    </source>
</evidence>
<keyword evidence="6" id="KW-1185">Reference proteome</keyword>
<dbReference type="Gene3D" id="3.40.50.300">
    <property type="entry name" value="P-loop containing nucleotide triphosphate hydrolases"/>
    <property type="match status" value="1"/>
</dbReference>
<evidence type="ECO:0000256" key="3">
    <source>
        <dbReference type="ARBA" id="ARBA00022741"/>
    </source>
</evidence>
<dbReference type="EMBL" id="CP025704">
    <property type="protein sequence ID" value="AUN98628.1"/>
    <property type="molecule type" value="Genomic_DNA"/>
</dbReference>
<evidence type="ECO:0000256" key="1">
    <source>
        <dbReference type="ARBA" id="ARBA00005417"/>
    </source>
</evidence>
<dbReference type="KEGG" id="bsto:C0V70_11050"/>
<organism evidence="5 6">
    <name type="scientific">Bacteriovorax stolpii</name>
    <name type="common">Bdellovibrio stolpii</name>
    <dbReference type="NCBI Taxonomy" id="960"/>
    <lineage>
        <taxon>Bacteria</taxon>
        <taxon>Pseudomonadati</taxon>
        <taxon>Bdellovibrionota</taxon>
        <taxon>Bacteriovoracia</taxon>
        <taxon>Bacteriovoracales</taxon>
        <taxon>Bacteriovoracaceae</taxon>
        <taxon>Bacteriovorax</taxon>
    </lineage>
</organism>
<dbReference type="InterPro" id="IPR027417">
    <property type="entry name" value="P-loop_NTPase"/>
</dbReference>
<keyword evidence="3" id="KW-0547">Nucleotide-binding</keyword>
<evidence type="ECO:0000313" key="6">
    <source>
        <dbReference type="Proteomes" id="UP000235584"/>
    </source>
</evidence>
<dbReference type="OrthoDB" id="9809450at2"/>
<dbReference type="Proteomes" id="UP000235584">
    <property type="component" value="Chromosome"/>
</dbReference>
<dbReference type="PANTHER" id="PTHR42734:SF17">
    <property type="entry name" value="METAL TRANSPORT SYSTEM ATP-BINDING PROTEIN TM_0124-RELATED"/>
    <property type="match status" value="1"/>
</dbReference>
<reference evidence="5 6" key="1">
    <citation type="submission" date="2018-01" db="EMBL/GenBank/DDBJ databases">
        <title>Complete genome sequence of Bacteriovorax stolpii DSM12778.</title>
        <authorList>
            <person name="Tang B."/>
            <person name="Chang J."/>
        </authorList>
    </citation>
    <scope>NUCLEOTIDE SEQUENCE [LARGE SCALE GENOMIC DNA]</scope>
    <source>
        <strain evidence="5 6">DSM 12778</strain>
    </source>
</reference>
<name>A0A2K9NT00_BACTC</name>
<dbReference type="InterPro" id="IPR003593">
    <property type="entry name" value="AAA+_ATPase"/>
</dbReference>
<dbReference type="PROSITE" id="PS00211">
    <property type="entry name" value="ABC_TRANSPORTER_1"/>
    <property type="match status" value="1"/>
</dbReference>
<evidence type="ECO:0000256" key="4">
    <source>
        <dbReference type="ARBA" id="ARBA00022840"/>
    </source>
</evidence>
<keyword evidence="4 5" id="KW-0067">ATP-binding</keyword>
<gene>
    <name evidence="5" type="ORF">C0V70_11050</name>
</gene>